<dbReference type="InterPro" id="IPR031311">
    <property type="entry name" value="CHIT_BIND_RR_consensus"/>
</dbReference>
<comment type="caution">
    <text evidence="3">The sequence shown here is derived from an EMBL/GenBank/DDBJ whole genome shotgun (WGS) entry which is preliminary data.</text>
</comment>
<dbReference type="Proteomes" id="UP001159363">
    <property type="component" value="Chromosome X"/>
</dbReference>
<evidence type="ECO:0000313" key="3">
    <source>
        <dbReference type="EMBL" id="KAJ8887249.1"/>
    </source>
</evidence>
<name>A0ABQ9HS94_9NEOP</name>
<evidence type="ECO:0000313" key="4">
    <source>
        <dbReference type="Proteomes" id="UP001159363"/>
    </source>
</evidence>
<dbReference type="EMBL" id="JARBHB010000004">
    <property type="protein sequence ID" value="KAJ8887249.1"/>
    <property type="molecule type" value="Genomic_DNA"/>
</dbReference>
<dbReference type="PROSITE" id="PS00233">
    <property type="entry name" value="CHIT_BIND_RR_1"/>
    <property type="match status" value="1"/>
</dbReference>
<protein>
    <submittedName>
        <fullName evidence="3">Uncharacterized protein</fullName>
    </submittedName>
</protein>
<accession>A0ABQ9HS94</accession>
<dbReference type="InterPro" id="IPR000618">
    <property type="entry name" value="Insect_cuticle"/>
</dbReference>
<keyword evidence="1 2" id="KW-0193">Cuticle</keyword>
<organism evidence="3 4">
    <name type="scientific">Dryococelus australis</name>
    <dbReference type="NCBI Taxonomy" id="614101"/>
    <lineage>
        <taxon>Eukaryota</taxon>
        <taxon>Metazoa</taxon>
        <taxon>Ecdysozoa</taxon>
        <taxon>Arthropoda</taxon>
        <taxon>Hexapoda</taxon>
        <taxon>Insecta</taxon>
        <taxon>Pterygota</taxon>
        <taxon>Neoptera</taxon>
        <taxon>Polyneoptera</taxon>
        <taxon>Phasmatodea</taxon>
        <taxon>Verophasmatodea</taxon>
        <taxon>Anareolatae</taxon>
        <taxon>Phasmatidae</taxon>
        <taxon>Eurycanthinae</taxon>
        <taxon>Dryococelus</taxon>
    </lineage>
</organism>
<dbReference type="InterPro" id="IPR050468">
    <property type="entry name" value="Cuticle_Struct_Prot"/>
</dbReference>
<keyword evidence="4" id="KW-1185">Reference proteome</keyword>
<evidence type="ECO:0000256" key="2">
    <source>
        <dbReference type="PROSITE-ProRule" id="PRU00497"/>
    </source>
</evidence>
<dbReference type="Pfam" id="PF00379">
    <property type="entry name" value="Chitin_bind_4"/>
    <property type="match status" value="1"/>
</dbReference>
<dbReference type="PROSITE" id="PS51155">
    <property type="entry name" value="CHIT_BIND_RR_2"/>
    <property type="match status" value="1"/>
</dbReference>
<dbReference type="PANTHER" id="PTHR10380:SF173">
    <property type="entry name" value="CUTICULAR PROTEIN 47EF, ISOFORM C-RELATED"/>
    <property type="match status" value="1"/>
</dbReference>
<proteinExistence type="predicted"/>
<evidence type="ECO:0000256" key="1">
    <source>
        <dbReference type="ARBA" id="ARBA00022460"/>
    </source>
</evidence>
<reference evidence="3 4" key="1">
    <citation type="submission" date="2023-02" db="EMBL/GenBank/DDBJ databases">
        <title>LHISI_Scaffold_Assembly.</title>
        <authorList>
            <person name="Stuart O.P."/>
            <person name="Cleave R."/>
            <person name="Magrath M.J.L."/>
            <person name="Mikheyev A.S."/>
        </authorList>
    </citation>
    <scope>NUCLEOTIDE SEQUENCE [LARGE SCALE GENOMIC DNA]</scope>
    <source>
        <strain evidence="3">Daus_M_001</strain>
        <tissue evidence="3">Leg muscle</tissue>
    </source>
</reference>
<sequence length="103" mass="11061">MQERAGIQCGEKSIVMHSYESADGTRAQQEGWQKAITPYESGQAAQGGFSYIGLDGRTYSLSYTADERGYLAAGAHLPTSPPIPAAILRSLAYNAAHPEQDNL</sequence>
<dbReference type="PANTHER" id="PTHR10380">
    <property type="entry name" value="CUTICLE PROTEIN"/>
    <property type="match status" value="1"/>
</dbReference>
<gene>
    <name evidence="3" type="ORF">PR048_013464</name>
</gene>